<name>A0ABV9REN1_9PSEU</name>
<dbReference type="EMBL" id="JBHSIM010000017">
    <property type="protein sequence ID" value="MFC4832215.1"/>
    <property type="molecule type" value="Genomic_DNA"/>
</dbReference>
<dbReference type="PROSITE" id="PS51186">
    <property type="entry name" value="GNAT"/>
    <property type="match status" value="1"/>
</dbReference>
<dbReference type="Pfam" id="PF13302">
    <property type="entry name" value="Acetyltransf_3"/>
    <property type="match status" value="1"/>
</dbReference>
<dbReference type="RefSeq" id="WP_274190527.1">
    <property type="nucleotide sequence ID" value="NZ_BAABHN010000017.1"/>
</dbReference>
<proteinExistence type="predicted"/>
<evidence type="ECO:0000313" key="3">
    <source>
        <dbReference type="Proteomes" id="UP001595909"/>
    </source>
</evidence>
<sequence length="225" mass="24250">MLTDGVITLAVMTAGDAAALVAGEDDAIVRRLAGGPATPVSAERHIRERAEDWRGDWYRGGTKLAWGVRDVATGALAGTAEVQLVQPELPAGAANLSYSVFPPWRGRGFGSRAVALMCAFLAARTTATLAVLRIDADNAASLRVAERSGFRPAQELAGPRASMRWFAHDLRTRPAPGLQSRMFCPTCGLDMYWVVADDDPVGGWWQCDDAHRWRRAFGGFAPLDP</sequence>
<accession>A0ABV9REN1</accession>
<feature type="domain" description="N-acetyltransferase" evidence="1">
    <location>
        <begin position="7"/>
        <end position="171"/>
    </location>
</feature>
<dbReference type="EC" id="2.3.-.-" evidence="2"/>
<dbReference type="SUPFAM" id="SSF55729">
    <property type="entry name" value="Acyl-CoA N-acyltransferases (Nat)"/>
    <property type="match status" value="1"/>
</dbReference>
<dbReference type="InterPro" id="IPR000182">
    <property type="entry name" value="GNAT_dom"/>
</dbReference>
<dbReference type="InterPro" id="IPR051531">
    <property type="entry name" value="N-acetyltransferase"/>
</dbReference>
<protein>
    <submittedName>
        <fullName evidence="2">GNAT family N-acetyltransferase</fullName>
        <ecNumber evidence="2">2.3.-.-</ecNumber>
    </submittedName>
</protein>
<reference evidence="3" key="1">
    <citation type="journal article" date="2019" name="Int. J. Syst. Evol. Microbiol.">
        <title>The Global Catalogue of Microorganisms (GCM) 10K type strain sequencing project: providing services to taxonomists for standard genome sequencing and annotation.</title>
        <authorList>
            <consortium name="The Broad Institute Genomics Platform"/>
            <consortium name="The Broad Institute Genome Sequencing Center for Infectious Disease"/>
            <person name="Wu L."/>
            <person name="Ma J."/>
        </authorList>
    </citation>
    <scope>NUCLEOTIDE SEQUENCE [LARGE SCALE GENOMIC DNA]</scope>
    <source>
        <strain evidence="3">CCUG 50347</strain>
    </source>
</reference>
<keyword evidence="2" id="KW-0012">Acyltransferase</keyword>
<dbReference type="PANTHER" id="PTHR43792:SF1">
    <property type="entry name" value="N-ACETYLTRANSFERASE DOMAIN-CONTAINING PROTEIN"/>
    <property type="match status" value="1"/>
</dbReference>
<evidence type="ECO:0000313" key="2">
    <source>
        <dbReference type="EMBL" id="MFC4832215.1"/>
    </source>
</evidence>
<dbReference type="Gene3D" id="3.40.630.30">
    <property type="match status" value="1"/>
</dbReference>
<evidence type="ECO:0000259" key="1">
    <source>
        <dbReference type="PROSITE" id="PS51186"/>
    </source>
</evidence>
<dbReference type="GO" id="GO:0016746">
    <property type="term" value="F:acyltransferase activity"/>
    <property type="evidence" value="ECO:0007669"/>
    <property type="project" value="UniProtKB-KW"/>
</dbReference>
<keyword evidence="2" id="KW-0808">Transferase</keyword>
<dbReference type="InterPro" id="IPR016181">
    <property type="entry name" value="Acyl_CoA_acyltransferase"/>
</dbReference>
<dbReference type="Proteomes" id="UP001595909">
    <property type="component" value="Unassembled WGS sequence"/>
</dbReference>
<organism evidence="2 3">
    <name type="scientific">Actinomycetospora chibensis</name>
    <dbReference type="NCBI Taxonomy" id="663606"/>
    <lineage>
        <taxon>Bacteria</taxon>
        <taxon>Bacillati</taxon>
        <taxon>Actinomycetota</taxon>
        <taxon>Actinomycetes</taxon>
        <taxon>Pseudonocardiales</taxon>
        <taxon>Pseudonocardiaceae</taxon>
        <taxon>Actinomycetospora</taxon>
    </lineage>
</organism>
<dbReference type="PANTHER" id="PTHR43792">
    <property type="entry name" value="GNAT FAMILY, PUTATIVE (AFU_ORTHOLOGUE AFUA_3G00765)-RELATED-RELATED"/>
    <property type="match status" value="1"/>
</dbReference>
<comment type="caution">
    <text evidence="2">The sequence shown here is derived from an EMBL/GenBank/DDBJ whole genome shotgun (WGS) entry which is preliminary data.</text>
</comment>
<gene>
    <name evidence="2" type="ORF">ACFPEL_07330</name>
</gene>
<keyword evidence="3" id="KW-1185">Reference proteome</keyword>